<reference evidence="4" key="1">
    <citation type="journal article" date="2012" name="J. Microbiol. Biotechnol.">
        <title>Ramlibacter ginsenosidimutans sp. nov., with ginsenoside-converting activity.</title>
        <authorList>
            <person name="Wang L."/>
            <person name="An D.S."/>
            <person name="Kim S.G."/>
            <person name="Jin F.X."/>
            <person name="Kim S.C."/>
            <person name="Lee S.T."/>
            <person name="Im W.T."/>
        </authorList>
    </citation>
    <scope>NUCLEOTIDE SEQUENCE</scope>
    <source>
        <strain evidence="4">KACC 17527</strain>
    </source>
</reference>
<keyword evidence="2" id="KW-0479">Metal-binding</keyword>
<evidence type="ECO:0000259" key="3">
    <source>
        <dbReference type="Pfam" id="PF12850"/>
    </source>
</evidence>
<dbReference type="RefSeq" id="WP_201165902.1">
    <property type="nucleotide sequence ID" value="NZ_JAEPWM010000001.1"/>
</dbReference>
<dbReference type="GO" id="GO:0046872">
    <property type="term" value="F:metal ion binding"/>
    <property type="evidence" value="ECO:0007669"/>
    <property type="project" value="UniProtKB-KW"/>
</dbReference>
<dbReference type="NCBIfam" id="TIGR00040">
    <property type="entry name" value="yfcE"/>
    <property type="match status" value="1"/>
</dbReference>
<dbReference type="InterPro" id="IPR029052">
    <property type="entry name" value="Metallo-depent_PP-like"/>
</dbReference>
<evidence type="ECO:0000313" key="5">
    <source>
        <dbReference type="Proteomes" id="UP000630528"/>
    </source>
</evidence>
<comment type="cofactor">
    <cofactor evidence="2">
        <name>a divalent metal cation</name>
        <dbReference type="ChEBI" id="CHEBI:60240"/>
    </cofactor>
</comment>
<protein>
    <recommendedName>
        <fullName evidence="2">Phosphoesterase</fullName>
        <ecNumber evidence="2">3.1.4.-</ecNumber>
    </recommendedName>
</protein>
<organism evidence="4 5">
    <name type="scientific">Ramlibacter ginsenosidimutans</name>
    <dbReference type="NCBI Taxonomy" id="502333"/>
    <lineage>
        <taxon>Bacteria</taxon>
        <taxon>Pseudomonadati</taxon>
        <taxon>Pseudomonadota</taxon>
        <taxon>Betaproteobacteria</taxon>
        <taxon>Burkholderiales</taxon>
        <taxon>Comamonadaceae</taxon>
        <taxon>Ramlibacter</taxon>
    </lineage>
</organism>
<comment type="caution">
    <text evidence="4">The sequence shown here is derived from an EMBL/GenBank/DDBJ whole genome shotgun (WGS) entry which is preliminary data.</text>
</comment>
<gene>
    <name evidence="4" type="ORF">JJB11_00250</name>
</gene>
<dbReference type="GO" id="GO:0016787">
    <property type="term" value="F:hydrolase activity"/>
    <property type="evidence" value="ECO:0007669"/>
    <property type="project" value="UniProtKB-UniRule"/>
</dbReference>
<dbReference type="PANTHER" id="PTHR11124">
    <property type="entry name" value="VACUOLAR SORTING PROTEIN VPS29"/>
    <property type="match status" value="1"/>
</dbReference>
<dbReference type="SUPFAM" id="SSF56300">
    <property type="entry name" value="Metallo-dependent phosphatases"/>
    <property type="match status" value="1"/>
</dbReference>
<keyword evidence="5" id="KW-1185">Reference proteome</keyword>
<evidence type="ECO:0000313" key="4">
    <source>
        <dbReference type="EMBL" id="MBK6004505.1"/>
    </source>
</evidence>
<evidence type="ECO:0000256" key="2">
    <source>
        <dbReference type="RuleBase" id="RU362039"/>
    </source>
</evidence>
<dbReference type="Pfam" id="PF12850">
    <property type="entry name" value="Metallophos_2"/>
    <property type="match status" value="1"/>
</dbReference>
<dbReference type="Proteomes" id="UP000630528">
    <property type="component" value="Unassembled WGS sequence"/>
</dbReference>
<comment type="similarity">
    <text evidence="1 2">Belongs to the metallophosphoesterase superfamily. YfcE family.</text>
</comment>
<dbReference type="AlphaFoldDB" id="A0A934WKD9"/>
<dbReference type="EC" id="3.1.4.-" evidence="2"/>
<reference evidence="4" key="2">
    <citation type="submission" date="2021-01" db="EMBL/GenBank/DDBJ databases">
        <authorList>
            <person name="Kang M."/>
        </authorList>
    </citation>
    <scope>NUCLEOTIDE SEQUENCE</scope>
    <source>
        <strain evidence="4">KACC 17527</strain>
    </source>
</reference>
<evidence type="ECO:0000256" key="1">
    <source>
        <dbReference type="ARBA" id="ARBA00008950"/>
    </source>
</evidence>
<dbReference type="Gene3D" id="3.60.21.10">
    <property type="match status" value="1"/>
</dbReference>
<sequence>MPSRSTKAEALRIGVVSDTHNLLRPEVLEYLRGSDHIVHGGDICGDAVLQALRALAPLTAVRGNNDHGAWAGALPDQVTVRLGGIAIHVVHDLKDLVLPEDARVVICGHSHKPSVAEREGVLYVNPGSAGPRRFKLPISAGELRIAGAAVEAKLVQF</sequence>
<dbReference type="EMBL" id="JAEPWM010000001">
    <property type="protein sequence ID" value="MBK6004505.1"/>
    <property type="molecule type" value="Genomic_DNA"/>
</dbReference>
<proteinExistence type="inferred from homology"/>
<feature type="domain" description="Calcineurin-like phosphoesterase" evidence="3">
    <location>
        <begin position="11"/>
        <end position="140"/>
    </location>
</feature>
<name>A0A934WKD9_9BURK</name>
<dbReference type="InterPro" id="IPR000979">
    <property type="entry name" value="Phosphodiesterase_MJ0936/Vps29"/>
</dbReference>
<accession>A0A934WKD9</accession>
<dbReference type="InterPro" id="IPR024654">
    <property type="entry name" value="Calcineurin-like_PHP_lpxH"/>
</dbReference>